<dbReference type="GO" id="GO:0016836">
    <property type="term" value="F:hydro-lyase activity"/>
    <property type="evidence" value="ECO:0007669"/>
    <property type="project" value="TreeGrafter"/>
</dbReference>
<evidence type="ECO:0000256" key="6">
    <source>
        <dbReference type="ARBA" id="ARBA00037410"/>
    </source>
</evidence>
<dbReference type="InterPro" id="IPR014748">
    <property type="entry name" value="Enoyl-CoA_hydra_C"/>
</dbReference>
<dbReference type="GO" id="GO:0005739">
    <property type="term" value="C:mitochondrion"/>
    <property type="evidence" value="ECO:0007669"/>
    <property type="project" value="UniProtKB-SubCell"/>
</dbReference>
<evidence type="ECO:0000256" key="1">
    <source>
        <dbReference type="ARBA" id="ARBA00004173"/>
    </source>
</evidence>
<evidence type="ECO:0000256" key="7">
    <source>
        <dbReference type="ARBA" id="ARBA00040545"/>
    </source>
</evidence>
<dbReference type="CDD" id="cd06558">
    <property type="entry name" value="crotonase-like"/>
    <property type="match status" value="1"/>
</dbReference>
<keyword evidence="5" id="KW-0496">Mitochondrion</keyword>
<evidence type="ECO:0000256" key="5">
    <source>
        <dbReference type="ARBA" id="ARBA00023128"/>
    </source>
</evidence>
<reference evidence="9" key="1">
    <citation type="submission" date="2025-08" db="UniProtKB">
        <authorList>
            <consortium name="RefSeq"/>
        </authorList>
    </citation>
    <scope>IDENTIFICATION</scope>
</reference>
<comment type="subcellular location">
    <subcellularLocation>
        <location evidence="1">Mitochondrion</location>
    </subcellularLocation>
</comment>
<dbReference type="Proteomes" id="UP000695007">
    <property type="component" value="Unplaced"/>
</dbReference>
<evidence type="ECO:0000313" key="9">
    <source>
        <dbReference type="RefSeq" id="XP_011503371.1"/>
    </source>
</evidence>
<evidence type="ECO:0000313" key="8">
    <source>
        <dbReference type="Proteomes" id="UP000695007"/>
    </source>
</evidence>
<dbReference type="GeneID" id="105366576"/>
<dbReference type="GO" id="GO:0006631">
    <property type="term" value="P:fatty acid metabolic process"/>
    <property type="evidence" value="ECO:0007669"/>
    <property type="project" value="UniProtKB-KW"/>
</dbReference>
<comment type="function">
    <text evidence="6">May play a role in fatty acid biosynthesis and insulin sensitivity.</text>
</comment>
<dbReference type="Gene3D" id="3.90.226.10">
    <property type="entry name" value="2-enoyl-CoA Hydratase, Chain A, domain 1"/>
    <property type="match status" value="1"/>
</dbReference>
<proteinExistence type="predicted"/>
<dbReference type="InterPro" id="IPR052377">
    <property type="entry name" value="Mitochondrial_ECH-domain"/>
</dbReference>
<keyword evidence="8" id="KW-1185">Reference proteome</keyword>
<keyword evidence="3" id="KW-0809">Transit peptide</keyword>
<organism evidence="8 9">
    <name type="scientific">Ceratosolen solmsi marchali</name>
    <dbReference type="NCBI Taxonomy" id="326594"/>
    <lineage>
        <taxon>Eukaryota</taxon>
        <taxon>Metazoa</taxon>
        <taxon>Ecdysozoa</taxon>
        <taxon>Arthropoda</taxon>
        <taxon>Hexapoda</taxon>
        <taxon>Insecta</taxon>
        <taxon>Pterygota</taxon>
        <taxon>Neoptera</taxon>
        <taxon>Endopterygota</taxon>
        <taxon>Hymenoptera</taxon>
        <taxon>Apocrita</taxon>
        <taxon>Proctotrupomorpha</taxon>
        <taxon>Chalcidoidea</taxon>
        <taxon>Agaonidae</taxon>
        <taxon>Agaoninae</taxon>
        <taxon>Ceratosolen</taxon>
    </lineage>
</organism>
<sequence length="298" mass="33077">MALFNQSRTFVQRMQVGRSITRTLTTARTWLGQWQEKHVNTQQTNGVRRIRLNHVKTRNSLSLEMMHAILQCLTTDSEDLSLRSIVITAESGTIFSAGHNLKELISSYGEEHHRAIFDTCGQLMKAISECPVPVIAAVDGLATAAGCQLVAACDIVVGTERSSFSTPGVNFGIFCSTPGIPLIRNVPKKVAAHMLFTGLPISAVEAYQAGLVSKIVPIDMLEQEINKITDAINQKSRSVIQLGKQFIKKQLEMDIDKAYSLGTEIMVKNLKLKDAQEGIKSFTEKRKPSWNHNYDEVF</sequence>
<keyword evidence="4" id="KW-0443">Lipid metabolism</keyword>
<name>A0AAJ7E0N9_9HYME</name>
<gene>
    <name evidence="9" type="primary">LOC105366576</name>
</gene>
<keyword evidence="2" id="KW-0276">Fatty acid metabolism</keyword>
<dbReference type="Pfam" id="PF00378">
    <property type="entry name" value="ECH_1"/>
    <property type="match status" value="1"/>
</dbReference>
<evidence type="ECO:0000256" key="2">
    <source>
        <dbReference type="ARBA" id="ARBA00022832"/>
    </source>
</evidence>
<evidence type="ECO:0000256" key="3">
    <source>
        <dbReference type="ARBA" id="ARBA00022946"/>
    </source>
</evidence>
<dbReference type="InterPro" id="IPR029045">
    <property type="entry name" value="ClpP/crotonase-like_dom_sf"/>
</dbReference>
<accession>A0AAJ7E0N9</accession>
<dbReference type="PANTHER" id="PTHR43602:SF1">
    <property type="entry name" value="ENOYL-COA HYDRATASE DOMAIN-CONTAINING PROTEIN 3, MITOCHONDRIAL"/>
    <property type="match status" value="1"/>
</dbReference>
<dbReference type="SUPFAM" id="SSF52096">
    <property type="entry name" value="ClpP/crotonase"/>
    <property type="match status" value="1"/>
</dbReference>
<dbReference type="RefSeq" id="XP_011503371.1">
    <property type="nucleotide sequence ID" value="XM_011505069.1"/>
</dbReference>
<dbReference type="PANTHER" id="PTHR43602">
    <property type="match status" value="1"/>
</dbReference>
<protein>
    <recommendedName>
        <fullName evidence="7">Enoyl-CoA hydratase domain-containing protein 3, mitochondrial</fullName>
    </recommendedName>
</protein>
<dbReference type="Gene3D" id="1.10.12.10">
    <property type="entry name" value="Lyase 2-enoyl-coa Hydratase, Chain A, domain 2"/>
    <property type="match status" value="1"/>
</dbReference>
<dbReference type="InterPro" id="IPR001753">
    <property type="entry name" value="Enoyl-CoA_hydra/iso"/>
</dbReference>
<evidence type="ECO:0000256" key="4">
    <source>
        <dbReference type="ARBA" id="ARBA00023098"/>
    </source>
</evidence>
<dbReference type="AlphaFoldDB" id="A0AAJ7E0N9"/>
<dbReference type="KEGG" id="csol:105366576"/>